<dbReference type="PRINTS" id="PR00297">
    <property type="entry name" value="CHAPERONIN10"/>
</dbReference>
<dbReference type="NCBIfam" id="NF001531">
    <property type="entry name" value="PRK00364.2-2"/>
    <property type="match status" value="1"/>
</dbReference>
<dbReference type="SUPFAM" id="SSF50129">
    <property type="entry name" value="GroES-like"/>
    <property type="match status" value="1"/>
</dbReference>
<dbReference type="PANTHER" id="PTHR10772">
    <property type="entry name" value="10 KDA HEAT SHOCK PROTEIN"/>
    <property type="match status" value="1"/>
</dbReference>
<name>A0A9W6ESU3_9LACO</name>
<dbReference type="HAMAP" id="MF_00580">
    <property type="entry name" value="CH10"/>
    <property type="match status" value="1"/>
</dbReference>
<keyword evidence="2 3" id="KW-0143">Chaperone</keyword>
<evidence type="ECO:0000256" key="2">
    <source>
        <dbReference type="ARBA" id="ARBA00023186"/>
    </source>
</evidence>
<dbReference type="Pfam" id="PF00166">
    <property type="entry name" value="Cpn10"/>
    <property type="match status" value="1"/>
</dbReference>
<evidence type="ECO:0000256" key="3">
    <source>
        <dbReference type="HAMAP-Rule" id="MF_00580"/>
    </source>
</evidence>
<dbReference type="Gene3D" id="2.30.33.40">
    <property type="entry name" value="GroES chaperonin"/>
    <property type="match status" value="1"/>
</dbReference>
<dbReference type="GO" id="GO:0005524">
    <property type="term" value="F:ATP binding"/>
    <property type="evidence" value="ECO:0007669"/>
    <property type="project" value="InterPro"/>
</dbReference>
<dbReference type="InterPro" id="IPR011032">
    <property type="entry name" value="GroES-like_sf"/>
</dbReference>
<dbReference type="CDD" id="cd00320">
    <property type="entry name" value="cpn10"/>
    <property type="match status" value="1"/>
</dbReference>
<gene>
    <name evidence="3 5" type="primary">groS</name>
    <name evidence="3" type="synonym">groES</name>
    <name evidence="5" type="ORF">WR164_11290</name>
</gene>
<dbReference type="InterPro" id="IPR020818">
    <property type="entry name" value="Chaperonin_GroES"/>
</dbReference>
<keyword evidence="6" id="KW-1185">Reference proteome</keyword>
<protein>
    <recommendedName>
        <fullName evidence="3">Co-chaperonin GroES</fullName>
    </recommendedName>
    <alternativeName>
        <fullName evidence="3">10 kDa chaperonin</fullName>
    </alternativeName>
    <alternativeName>
        <fullName evidence="3">Chaperonin-10</fullName>
        <shortName evidence="3">Cpn10</shortName>
    </alternativeName>
</protein>
<dbReference type="GO" id="GO:0044183">
    <property type="term" value="F:protein folding chaperone"/>
    <property type="evidence" value="ECO:0007669"/>
    <property type="project" value="InterPro"/>
</dbReference>
<reference evidence="5" key="2">
    <citation type="journal article" date="2023" name="PLoS ONE">
        <title>Philodulcilactobacillus myokoensis gen. nov., sp. nov., a fructophilic, acidophilic, and agar-phobic lactic acid bacterium isolated from fermented vegetable extracts.</title>
        <authorList>
            <person name="Kouya T."/>
            <person name="Ishiyama Y."/>
            <person name="Ohashi S."/>
            <person name="Kumakubo R."/>
            <person name="Yamazaki T."/>
            <person name="Otaki T."/>
        </authorList>
    </citation>
    <scope>NUCLEOTIDE SEQUENCE</scope>
    <source>
        <strain evidence="5">WR16-4</strain>
    </source>
</reference>
<dbReference type="InterPro" id="IPR018369">
    <property type="entry name" value="Chaprnonin_Cpn10_CS"/>
</dbReference>
<comment type="similarity">
    <text evidence="1 3 4">Belongs to the GroES chaperonin family.</text>
</comment>
<keyword evidence="3" id="KW-0963">Cytoplasm</keyword>
<dbReference type="FunFam" id="2.30.33.40:FF:000001">
    <property type="entry name" value="10 kDa chaperonin"/>
    <property type="match status" value="1"/>
</dbReference>
<dbReference type="GO" id="GO:0046872">
    <property type="term" value="F:metal ion binding"/>
    <property type="evidence" value="ECO:0007669"/>
    <property type="project" value="TreeGrafter"/>
</dbReference>
<dbReference type="AlphaFoldDB" id="A0A9W6ESU3"/>
<dbReference type="SMART" id="SM00883">
    <property type="entry name" value="Cpn10"/>
    <property type="match status" value="1"/>
</dbReference>
<comment type="subunit">
    <text evidence="3">Heptamer of 7 subunits arranged in a ring. Interacts with the chaperonin GroEL.</text>
</comment>
<dbReference type="NCBIfam" id="NF001533">
    <property type="entry name" value="PRK00364.2-4"/>
    <property type="match status" value="1"/>
</dbReference>
<dbReference type="Proteomes" id="UP001144204">
    <property type="component" value="Unassembled WGS sequence"/>
</dbReference>
<comment type="subcellular location">
    <subcellularLocation>
        <location evidence="3">Cytoplasm</location>
    </subcellularLocation>
</comment>
<reference evidence="5" key="1">
    <citation type="submission" date="2022-07" db="EMBL/GenBank/DDBJ databases">
        <authorList>
            <person name="Kouya T."/>
            <person name="Ishiyama Y."/>
        </authorList>
    </citation>
    <scope>NUCLEOTIDE SEQUENCE</scope>
    <source>
        <strain evidence="5">WR16-4</strain>
    </source>
</reference>
<dbReference type="GO" id="GO:0005737">
    <property type="term" value="C:cytoplasm"/>
    <property type="evidence" value="ECO:0007669"/>
    <property type="project" value="UniProtKB-SubCell"/>
</dbReference>
<accession>A0A9W6ESU3</accession>
<dbReference type="PANTHER" id="PTHR10772:SF58">
    <property type="entry name" value="CO-CHAPERONIN GROES"/>
    <property type="match status" value="1"/>
</dbReference>
<sequence>MLKPLGDRVVIERQEEENKTIGGIVLANNAKEKPQTGTVVAVGAGRTLDNGKTLEPSVKKGDKVLFDKYAGTSVKYDGKSYLVLHDKDLVAIVD</sequence>
<evidence type="ECO:0000313" key="6">
    <source>
        <dbReference type="Proteomes" id="UP001144204"/>
    </source>
</evidence>
<evidence type="ECO:0000256" key="4">
    <source>
        <dbReference type="RuleBase" id="RU000535"/>
    </source>
</evidence>
<organism evidence="5 6">
    <name type="scientific">Philodulcilactobacillus myokoensis</name>
    <dbReference type="NCBI Taxonomy" id="2929573"/>
    <lineage>
        <taxon>Bacteria</taxon>
        <taxon>Bacillati</taxon>
        <taxon>Bacillota</taxon>
        <taxon>Bacilli</taxon>
        <taxon>Lactobacillales</taxon>
        <taxon>Lactobacillaceae</taxon>
        <taxon>Philodulcilactobacillus</taxon>
    </lineage>
</organism>
<proteinExistence type="inferred from homology"/>
<dbReference type="PROSITE" id="PS00681">
    <property type="entry name" value="CHAPERONINS_CPN10"/>
    <property type="match status" value="1"/>
</dbReference>
<dbReference type="GO" id="GO:0051082">
    <property type="term" value="F:unfolded protein binding"/>
    <property type="evidence" value="ECO:0007669"/>
    <property type="project" value="TreeGrafter"/>
</dbReference>
<dbReference type="InterPro" id="IPR037124">
    <property type="entry name" value="Chaperonin_GroES_sf"/>
</dbReference>
<evidence type="ECO:0000256" key="1">
    <source>
        <dbReference type="ARBA" id="ARBA00006975"/>
    </source>
</evidence>
<dbReference type="RefSeq" id="WP_286136608.1">
    <property type="nucleotide sequence ID" value="NZ_BRPL01000002.1"/>
</dbReference>
<dbReference type="EMBL" id="BRPL01000002">
    <property type="protein sequence ID" value="GLB47150.1"/>
    <property type="molecule type" value="Genomic_DNA"/>
</dbReference>
<dbReference type="NCBIfam" id="NF001534">
    <property type="entry name" value="PRK00364.2-5"/>
    <property type="match status" value="1"/>
</dbReference>
<comment type="caution">
    <text evidence="5">The sequence shown here is derived from an EMBL/GenBank/DDBJ whole genome shotgun (WGS) entry which is preliminary data.</text>
</comment>
<dbReference type="GO" id="GO:0051087">
    <property type="term" value="F:protein-folding chaperone binding"/>
    <property type="evidence" value="ECO:0007669"/>
    <property type="project" value="TreeGrafter"/>
</dbReference>
<comment type="function">
    <text evidence="3 4">Together with the chaperonin GroEL, plays an essential role in assisting protein folding. The GroEL-GroES system forms a nano-cage that allows encapsulation of the non-native substrate proteins and provides a physical environment optimized to promote and accelerate protein folding. GroES binds to the apical surface of the GroEL ring, thereby capping the opening of the GroEL channel.</text>
</comment>
<evidence type="ECO:0000313" key="5">
    <source>
        <dbReference type="EMBL" id="GLB47150.1"/>
    </source>
</evidence>